<dbReference type="Proteomes" id="UP001515641">
    <property type="component" value="Unassembled WGS sequence"/>
</dbReference>
<reference evidence="2 3" key="1">
    <citation type="submission" date="2020-03" db="EMBL/GenBank/DDBJ databases">
        <title>Draft genome sequence of environmentally isolated cultures.</title>
        <authorList>
            <person name="Wilson H.S."/>
            <person name="De Leon M.E."/>
        </authorList>
    </citation>
    <scope>NUCLEOTIDE SEQUENCE [LARGE SCALE GENOMIC DNA]</scope>
    <source>
        <strain evidence="2 3">HSC-31F16</strain>
    </source>
</reference>
<protein>
    <submittedName>
        <fullName evidence="2">Uncharacterized protein</fullName>
    </submittedName>
</protein>
<keyword evidence="1" id="KW-0472">Membrane</keyword>
<sequence length="81" mass="8730">MRDRHNLGIEGLLGLLACIAVLMINYVTLPGLLAKILASYATLCGLLIAVLHFFEIGSGRTWPGGFLPLALAIWAVKLLLQ</sequence>
<dbReference type="RefSeq" id="WP_166453214.1">
    <property type="nucleotide sequence ID" value="NZ_JAAOMA010000034.1"/>
</dbReference>
<evidence type="ECO:0000313" key="2">
    <source>
        <dbReference type="EMBL" id="NHR07404.1"/>
    </source>
</evidence>
<evidence type="ECO:0000313" key="3">
    <source>
        <dbReference type="Proteomes" id="UP001515641"/>
    </source>
</evidence>
<comment type="caution">
    <text evidence="2">The sequence shown here is derived from an EMBL/GenBank/DDBJ whole genome shotgun (WGS) entry which is preliminary data.</text>
</comment>
<feature type="transmembrane region" description="Helical" evidence="1">
    <location>
        <begin position="7"/>
        <end position="26"/>
    </location>
</feature>
<gene>
    <name evidence="2" type="ORF">HA052_19625</name>
</gene>
<organism evidence="2 3">
    <name type="scientific">Chromobacterium fluminis</name>
    <dbReference type="NCBI Taxonomy" id="3044269"/>
    <lineage>
        <taxon>Bacteria</taxon>
        <taxon>Pseudomonadati</taxon>
        <taxon>Pseudomonadota</taxon>
        <taxon>Betaproteobacteria</taxon>
        <taxon>Neisseriales</taxon>
        <taxon>Chromobacteriaceae</taxon>
        <taxon>Chromobacterium</taxon>
    </lineage>
</organism>
<keyword evidence="1" id="KW-1133">Transmembrane helix</keyword>
<keyword evidence="1" id="KW-0812">Transmembrane</keyword>
<evidence type="ECO:0000256" key="1">
    <source>
        <dbReference type="SAM" id="Phobius"/>
    </source>
</evidence>
<accession>A0ABX0L6G5</accession>
<feature type="transmembrane region" description="Helical" evidence="1">
    <location>
        <begin position="32"/>
        <end position="54"/>
    </location>
</feature>
<proteinExistence type="predicted"/>
<dbReference type="EMBL" id="JAAOMA010000034">
    <property type="protein sequence ID" value="NHR07404.1"/>
    <property type="molecule type" value="Genomic_DNA"/>
</dbReference>
<name>A0ABX0L6G5_9NEIS</name>
<feature type="transmembrane region" description="Helical" evidence="1">
    <location>
        <begin position="61"/>
        <end position="80"/>
    </location>
</feature>
<keyword evidence="3" id="KW-1185">Reference proteome</keyword>